<dbReference type="Proteomes" id="UP000887581">
    <property type="component" value="Unplaced"/>
</dbReference>
<dbReference type="Pfam" id="PF02944">
    <property type="entry name" value="BESS"/>
    <property type="match status" value="1"/>
</dbReference>
<proteinExistence type="predicted"/>
<dbReference type="GO" id="GO:0003677">
    <property type="term" value="F:DNA binding"/>
    <property type="evidence" value="ECO:0007669"/>
    <property type="project" value="InterPro"/>
</dbReference>
<dbReference type="SMART" id="SM00595">
    <property type="entry name" value="MADF"/>
    <property type="match status" value="1"/>
</dbReference>
<dbReference type="InterPro" id="IPR004210">
    <property type="entry name" value="BESS_motif"/>
</dbReference>
<organism evidence="5 6">
    <name type="scientific">Setaria digitata</name>
    <dbReference type="NCBI Taxonomy" id="48799"/>
    <lineage>
        <taxon>Eukaryota</taxon>
        <taxon>Metazoa</taxon>
        <taxon>Ecdysozoa</taxon>
        <taxon>Nematoda</taxon>
        <taxon>Chromadorea</taxon>
        <taxon>Rhabditida</taxon>
        <taxon>Spirurina</taxon>
        <taxon>Spiruromorpha</taxon>
        <taxon>Filarioidea</taxon>
        <taxon>Setariidae</taxon>
        <taxon>Setaria</taxon>
    </lineage>
</organism>
<reference evidence="6" key="1">
    <citation type="submission" date="2022-11" db="UniProtKB">
        <authorList>
            <consortium name="WormBaseParasite"/>
        </authorList>
    </citation>
    <scope>IDENTIFICATION</scope>
</reference>
<dbReference type="InterPro" id="IPR039353">
    <property type="entry name" value="TF_Adf1"/>
</dbReference>
<dbReference type="WBParaSite" id="sdigi.contig32.g2321.t1">
    <property type="protein sequence ID" value="sdigi.contig32.g2321.t1"/>
    <property type="gene ID" value="sdigi.contig32.g2321"/>
</dbReference>
<evidence type="ECO:0000256" key="2">
    <source>
        <dbReference type="SAM" id="MobiDB-lite"/>
    </source>
</evidence>
<evidence type="ECO:0000313" key="6">
    <source>
        <dbReference type="WBParaSite" id="sdigi.contig32.g2321.t1"/>
    </source>
</evidence>
<evidence type="ECO:0000259" key="3">
    <source>
        <dbReference type="PROSITE" id="PS51029"/>
    </source>
</evidence>
<dbReference type="PROSITE" id="PS51029">
    <property type="entry name" value="MADF"/>
    <property type="match status" value="1"/>
</dbReference>
<dbReference type="Pfam" id="PF10545">
    <property type="entry name" value="MADF_DNA_bdg"/>
    <property type="match status" value="1"/>
</dbReference>
<keyword evidence="5" id="KW-1185">Reference proteome</keyword>
<dbReference type="PANTHER" id="PTHR12243:SF67">
    <property type="entry name" value="COREPRESSOR OF PANGOLIN, ISOFORM A-RELATED"/>
    <property type="match status" value="1"/>
</dbReference>
<protein>
    <submittedName>
        <fullName evidence="6">MADF domain-containing protein</fullName>
    </submittedName>
</protein>
<feature type="region of interest" description="Disordered" evidence="2">
    <location>
        <begin position="1"/>
        <end position="42"/>
    </location>
</feature>
<feature type="domain" description="MADF" evidence="3">
    <location>
        <begin position="92"/>
        <end position="194"/>
    </location>
</feature>
<dbReference type="Gene3D" id="3.20.20.70">
    <property type="entry name" value="Aldolase class I"/>
    <property type="match status" value="1"/>
</dbReference>
<evidence type="ECO:0000313" key="5">
    <source>
        <dbReference type="Proteomes" id="UP000887581"/>
    </source>
</evidence>
<sequence>MQPPEPDLTEKGLDHELPEGQEVRPTAYAPIKKEYIDDKRDNPTPSFENCDVIAVERPKHKYCGINREREKEMTKKNVRWPVRDVCEVRSEAIIWAVEQLPCLWNLACEDYRDRSKRRQGWSTVSRMLIRDFENKDLAERQSIEKEIQNKWKNIRDCYVRDVRRKNGEAVKSRGKRRREYIHAGLLAFLGNSYITQPDSIRHSRTGPDNSYDFILDTVVKPFLDHNTEVSCDWIKQETLEEKLGMILEERSLEDDEDGAFFSSLLPTIRNLDPEQKVEFRLEVLQALRQIVTKQPSPPLILQAGNPNVGFNANVSKTSFGSINIIPKPENNITYSGIYGSDSLALHFQAAEDFVMSLRDLKRECSTSSRSSLSSLPQLTSDTQPVFDSLLWNILWNNCVAWKSTHLSPRLSSRISLTEISVDMVKVVFRRFVLGAISTWNDVVYASLECLPFRRLCVNFGDEVTCGEMGMLKFVSFLLAMGGYPDLMFRAAQFIAENEEIKFIVINCGCLTDLINKKNGGCTLAS</sequence>
<feature type="compositionally biased region" description="Basic and acidic residues" evidence="2">
    <location>
        <begin position="31"/>
        <end position="42"/>
    </location>
</feature>
<name>A0A915PWX8_9BILA</name>
<dbReference type="PANTHER" id="PTHR12243">
    <property type="entry name" value="MADF DOMAIN TRANSCRIPTION FACTOR"/>
    <property type="match status" value="1"/>
</dbReference>
<dbReference type="InterPro" id="IPR006578">
    <property type="entry name" value="MADF-dom"/>
</dbReference>
<dbReference type="GO" id="GO:0005634">
    <property type="term" value="C:nucleus"/>
    <property type="evidence" value="ECO:0007669"/>
    <property type="project" value="UniProtKB-SubCell"/>
</dbReference>
<dbReference type="AlphaFoldDB" id="A0A915PWX8"/>
<evidence type="ECO:0000259" key="4">
    <source>
        <dbReference type="PROSITE" id="PS51031"/>
    </source>
</evidence>
<dbReference type="InterPro" id="IPR013785">
    <property type="entry name" value="Aldolase_TIM"/>
</dbReference>
<comment type="subcellular location">
    <subcellularLocation>
        <location evidence="1">Nucleus</location>
    </subcellularLocation>
</comment>
<dbReference type="PROSITE" id="PS51031">
    <property type="entry name" value="BESS"/>
    <property type="match status" value="1"/>
</dbReference>
<feature type="domain" description="BESS" evidence="4">
    <location>
        <begin position="254"/>
        <end position="293"/>
    </location>
</feature>
<keyword evidence="1" id="KW-0539">Nucleus</keyword>
<feature type="compositionally biased region" description="Basic and acidic residues" evidence="2">
    <location>
        <begin position="8"/>
        <end position="22"/>
    </location>
</feature>
<accession>A0A915PWX8</accession>
<evidence type="ECO:0000256" key="1">
    <source>
        <dbReference type="PROSITE-ProRule" id="PRU00371"/>
    </source>
</evidence>